<evidence type="ECO:0000256" key="2">
    <source>
        <dbReference type="SAM" id="SignalP"/>
    </source>
</evidence>
<accession>A0A8J5C4X9</accession>
<evidence type="ECO:0000313" key="4">
    <source>
        <dbReference type="Proteomes" id="UP000734854"/>
    </source>
</evidence>
<comment type="caution">
    <text evidence="3">The sequence shown here is derived from an EMBL/GenBank/DDBJ whole genome shotgun (WGS) entry which is preliminary data.</text>
</comment>
<sequence>MYLIASILLLLFAQSMASSSLSTGSAGEGEADLTPLQKHVAFFDRNNDGVIYPSETYQGFRAIGSGVALSAASAAFIHGFLSAKTCPPGKSPLPSLPIYVENIQRGKHGSDSGVYDTEGRFVVSKFEEIFKKHAKTNPEAISSEELKEMLQANGEPNDSKGRLASQTEWQLLYNRGKDKDGFLHKDTIQAIYDGSLFYQWEKETQSSVKKA</sequence>
<keyword evidence="2" id="KW-0732">Signal</keyword>
<evidence type="ECO:0000313" key="3">
    <source>
        <dbReference type="EMBL" id="KAG6466788.1"/>
    </source>
</evidence>
<evidence type="ECO:0008006" key="5">
    <source>
        <dbReference type="Google" id="ProtNLM"/>
    </source>
</evidence>
<dbReference type="OrthoDB" id="640742at2759"/>
<proteinExistence type="inferred from homology"/>
<dbReference type="AlphaFoldDB" id="A0A8J5C4X9"/>
<dbReference type="PANTHER" id="PTHR31495:SF1">
    <property type="entry name" value="INACTIVE PEROXYGENASE-LIKE PROTEIN-RELATED"/>
    <property type="match status" value="1"/>
</dbReference>
<feature type="chain" id="PRO_5035262705" description="Peroxygenase 5" evidence="2">
    <location>
        <begin position="18"/>
        <end position="211"/>
    </location>
</feature>
<comment type="similarity">
    <text evidence="1">Belongs to the caleosin family.</text>
</comment>
<feature type="signal peptide" evidence="2">
    <location>
        <begin position="1"/>
        <end position="17"/>
    </location>
</feature>
<dbReference type="GO" id="GO:0005509">
    <property type="term" value="F:calcium ion binding"/>
    <property type="evidence" value="ECO:0007669"/>
    <property type="project" value="TreeGrafter"/>
</dbReference>
<reference evidence="3 4" key="1">
    <citation type="submission" date="2020-08" db="EMBL/GenBank/DDBJ databases">
        <title>Plant Genome Project.</title>
        <authorList>
            <person name="Zhang R.-G."/>
        </authorList>
    </citation>
    <scope>NUCLEOTIDE SEQUENCE [LARGE SCALE GENOMIC DNA]</scope>
    <source>
        <tissue evidence="3">Rhizome</tissue>
    </source>
</reference>
<dbReference type="GO" id="GO:0004497">
    <property type="term" value="F:monooxygenase activity"/>
    <property type="evidence" value="ECO:0007669"/>
    <property type="project" value="TreeGrafter"/>
</dbReference>
<organism evidence="3 4">
    <name type="scientific">Zingiber officinale</name>
    <name type="common">Ginger</name>
    <name type="synonym">Amomum zingiber</name>
    <dbReference type="NCBI Taxonomy" id="94328"/>
    <lineage>
        <taxon>Eukaryota</taxon>
        <taxon>Viridiplantae</taxon>
        <taxon>Streptophyta</taxon>
        <taxon>Embryophyta</taxon>
        <taxon>Tracheophyta</taxon>
        <taxon>Spermatophyta</taxon>
        <taxon>Magnoliopsida</taxon>
        <taxon>Liliopsida</taxon>
        <taxon>Zingiberales</taxon>
        <taxon>Zingiberaceae</taxon>
        <taxon>Zingiber</taxon>
    </lineage>
</organism>
<name>A0A8J5C4X9_ZINOF</name>
<gene>
    <name evidence="3" type="ORF">ZIOFF_075405</name>
</gene>
<evidence type="ECO:0000256" key="1">
    <source>
        <dbReference type="ARBA" id="ARBA00006765"/>
    </source>
</evidence>
<dbReference type="EMBL" id="JACMSC010000120">
    <property type="protein sequence ID" value="KAG6466788.1"/>
    <property type="molecule type" value="Genomic_DNA"/>
</dbReference>
<dbReference type="InterPro" id="IPR007736">
    <property type="entry name" value="Caleosin-related"/>
</dbReference>
<dbReference type="Proteomes" id="UP000734854">
    <property type="component" value="Unassembled WGS sequence"/>
</dbReference>
<dbReference type="PANTHER" id="PTHR31495">
    <property type="entry name" value="PEROXYGENASE 3-RELATED"/>
    <property type="match status" value="1"/>
</dbReference>
<dbReference type="Pfam" id="PF05042">
    <property type="entry name" value="Caleosin"/>
    <property type="match status" value="1"/>
</dbReference>
<keyword evidence="4" id="KW-1185">Reference proteome</keyword>
<protein>
    <recommendedName>
        <fullName evidence="5">Peroxygenase 5</fullName>
    </recommendedName>
</protein>